<dbReference type="Gramene" id="Pp3c4_19390V3.1">
    <property type="protein sequence ID" value="Pp3c4_19390V3.1"/>
    <property type="gene ID" value="Pp3c4_19390"/>
</dbReference>
<proteinExistence type="predicted"/>
<evidence type="ECO:0000313" key="3">
    <source>
        <dbReference type="Proteomes" id="UP000006727"/>
    </source>
</evidence>
<accession>A0A2K1KP44</accession>
<dbReference type="Proteomes" id="UP000006727">
    <property type="component" value="Chromosome 4"/>
</dbReference>
<dbReference type="EnsemblPlants" id="Pp3c4_19390V3.1">
    <property type="protein sequence ID" value="Pp3c4_19390V3.1"/>
    <property type="gene ID" value="Pp3c4_19390"/>
</dbReference>
<protein>
    <submittedName>
        <fullName evidence="1 2">Uncharacterized protein</fullName>
    </submittedName>
</protein>
<dbReference type="EMBL" id="ABEU02000004">
    <property type="protein sequence ID" value="PNR55550.1"/>
    <property type="molecule type" value="Genomic_DNA"/>
</dbReference>
<sequence length="94" mass="10360">MILLSADINERQGVVAIVTVIGFVHGRIYASARESLQRAIMDLKSGLFKMLNVQAIDHEHVTLTIGSEVLNVTVNRMKSPQMLSTQLIIVQSSL</sequence>
<name>A0A2K1KP44_PHYPA</name>
<organism evidence="1">
    <name type="scientific">Physcomitrium patens</name>
    <name type="common">Spreading-leaved earth moss</name>
    <name type="synonym">Physcomitrella patens</name>
    <dbReference type="NCBI Taxonomy" id="3218"/>
    <lineage>
        <taxon>Eukaryota</taxon>
        <taxon>Viridiplantae</taxon>
        <taxon>Streptophyta</taxon>
        <taxon>Embryophyta</taxon>
        <taxon>Bryophyta</taxon>
        <taxon>Bryophytina</taxon>
        <taxon>Bryopsida</taxon>
        <taxon>Funariidae</taxon>
        <taxon>Funariales</taxon>
        <taxon>Funariaceae</taxon>
        <taxon>Physcomitrium</taxon>
    </lineage>
</organism>
<dbReference type="AlphaFoldDB" id="A0A2K1KP44"/>
<keyword evidence="3" id="KW-1185">Reference proteome</keyword>
<evidence type="ECO:0000313" key="2">
    <source>
        <dbReference type="EnsemblPlants" id="Pp3c4_19390V3.1"/>
    </source>
</evidence>
<evidence type="ECO:0000313" key="1">
    <source>
        <dbReference type="EMBL" id="PNR55550.1"/>
    </source>
</evidence>
<dbReference type="InParanoid" id="A0A2K1KP44"/>
<reference evidence="2" key="3">
    <citation type="submission" date="2020-12" db="UniProtKB">
        <authorList>
            <consortium name="EnsemblPlants"/>
        </authorList>
    </citation>
    <scope>IDENTIFICATION</scope>
</reference>
<reference evidence="1 3" key="2">
    <citation type="journal article" date="2018" name="Plant J.">
        <title>The Physcomitrella patens chromosome-scale assembly reveals moss genome structure and evolution.</title>
        <authorList>
            <person name="Lang D."/>
            <person name="Ullrich K.K."/>
            <person name="Murat F."/>
            <person name="Fuchs J."/>
            <person name="Jenkins J."/>
            <person name="Haas F.B."/>
            <person name="Piednoel M."/>
            <person name="Gundlach H."/>
            <person name="Van Bel M."/>
            <person name="Meyberg R."/>
            <person name="Vives C."/>
            <person name="Morata J."/>
            <person name="Symeonidi A."/>
            <person name="Hiss M."/>
            <person name="Muchero W."/>
            <person name="Kamisugi Y."/>
            <person name="Saleh O."/>
            <person name="Blanc G."/>
            <person name="Decker E.L."/>
            <person name="van Gessel N."/>
            <person name="Grimwood J."/>
            <person name="Hayes R.D."/>
            <person name="Graham S.W."/>
            <person name="Gunter L.E."/>
            <person name="McDaniel S.F."/>
            <person name="Hoernstein S.N.W."/>
            <person name="Larsson A."/>
            <person name="Li F.W."/>
            <person name="Perroud P.F."/>
            <person name="Phillips J."/>
            <person name="Ranjan P."/>
            <person name="Rokshar D.S."/>
            <person name="Rothfels C.J."/>
            <person name="Schneider L."/>
            <person name="Shu S."/>
            <person name="Stevenson D.W."/>
            <person name="Thummler F."/>
            <person name="Tillich M."/>
            <person name="Villarreal Aguilar J.C."/>
            <person name="Widiez T."/>
            <person name="Wong G.K."/>
            <person name="Wymore A."/>
            <person name="Zhang Y."/>
            <person name="Zimmer A.D."/>
            <person name="Quatrano R.S."/>
            <person name="Mayer K.F.X."/>
            <person name="Goodstein D."/>
            <person name="Casacuberta J.M."/>
            <person name="Vandepoele K."/>
            <person name="Reski R."/>
            <person name="Cuming A.C."/>
            <person name="Tuskan G.A."/>
            <person name="Maumus F."/>
            <person name="Salse J."/>
            <person name="Schmutz J."/>
            <person name="Rensing S.A."/>
        </authorList>
    </citation>
    <scope>NUCLEOTIDE SEQUENCE [LARGE SCALE GENOMIC DNA]</scope>
    <source>
        <strain evidence="2 3">cv. Gransden 2004</strain>
    </source>
</reference>
<gene>
    <name evidence="1" type="ORF">PHYPA_006447</name>
</gene>
<reference evidence="1 3" key="1">
    <citation type="journal article" date="2008" name="Science">
        <title>The Physcomitrella genome reveals evolutionary insights into the conquest of land by plants.</title>
        <authorList>
            <person name="Rensing S."/>
            <person name="Lang D."/>
            <person name="Zimmer A."/>
            <person name="Terry A."/>
            <person name="Salamov A."/>
            <person name="Shapiro H."/>
            <person name="Nishiyama T."/>
            <person name="Perroud P.-F."/>
            <person name="Lindquist E."/>
            <person name="Kamisugi Y."/>
            <person name="Tanahashi T."/>
            <person name="Sakakibara K."/>
            <person name="Fujita T."/>
            <person name="Oishi K."/>
            <person name="Shin-I T."/>
            <person name="Kuroki Y."/>
            <person name="Toyoda A."/>
            <person name="Suzuki Y."/>
            <person name="Hashimoto A."/>
            <person name="Yamaguchi K."/>
            <person name="Sugano A."/>
            <person name="Kohara Y."/>
            <person name="Fujiyama A."/>
            <person name="Anterola A."/>
            <person name="Aoki S."/>
            <person name="Ashton N."/>
            <person name="Barbazuk W.B."/>
            <person name="Barker E."/>
            <person name="Bennetzen J."/>
            <person name="Bezanilla M."/>
            <person name="Blankenship R."/>
            <person name="Cho S.H."/>
            <person name="Dutcher S."/>
            <person name="Estelle M."/>
            <person name="Fawcett J.A."/>
            <person name="Gundlach H."/>
            <person name="Hanada K."/>
            <person name="Heyl A."/>
            <person name="Hicks K.A."/>
            <person name="Hugh J."/>
            <person name="Lohr M."/>
            <person name="Mayer K."/>
            <person name="Melkozernov A."/>
            <person name="Murata T."/>
            <person name="Nelson D."/>
            <person name="Pils B."/>
            <person name="Prigge M."/>
            <person name="Reiss B."/>
            <person name="Renner T."/>
            <person name="Rombauts S."/>
            <person name="Rushton P."/>
            <person name="Sanderfoot A."/>
            <person name="Schween G."/>
            <person name="Shiu S.-H."/>
            <person name="Stueber K."/>
            <person name="Theodoulou F.L."/>
            <person name="Tu H."/>
            <person name="Van de Peer Y."/>
            <person name="Verrier P.J."/>
            <person name="Waters E."/>
            <person name="Wood A."/>
            <person name="Yang L."/>
            <person name="Cove D."/>
            <person name="Cuming A."/>
            <person name="Hasebe M."/>
            <person name="Lucas S."/>
            <person name="Mishler D.B."/>
            <person name="Reski R."/>
            <person name="Grigoriev I."/>
            <person name="Quatrano R.S."/>
            <person name="Boore J.L."/>
        </authorList>
    </citation>
    <scope>NUCLEOTIDE SEQUENCE [LARGE SCALE GENOMIC DNA]</scope>
    <source>
        <strain evidence="2 3">cv. Gransden 2004</strain>
    </source>
</reference>